<organism evidence="1 2">
    <name type="scientific">Nonomuraea africana</name>
    <dbReference type="NCBI Taxonomy" id="46171"/>
    <lineage>
        <taxon>Bacteria</taxon>
        <taxon>Bacillati</taxon>
        <taxon>Actinomycetota</taxon>
        <taxon>Actinomycetes</taxon>
        <taxon>Streptosporangiales</taxon>
        <taxon>Streptosporangiaceae</taxon>
        <taxon>Nonomuraea</taxon>
    </lineage>
</organism>
<sequence length="50" mass="5391">MTPASITWQDAQHVRERAAVAIELVEGLAEPVFTIDAAEGCWLLKPGLDA</sequence>
<name>A0ABR9KCU5_9ACTN</name>
<keyword evidence="2" id="KW-1185">Reference proteome</keyword>
<dbReference type="Proteomes" id="UP000661607">
    <property type="component" value="Unassembled WGS sequence"/>
</dbReference>
<evidence type="ECO:0000313" key="1">
    <source>
        <dbReference type="EMBL" id="MBE1559631.1"/>
    </source>
</evidence>
<reference evidence="1 2" key="1">
    <citation type="submission" date="2020-10" db="EMBL/GenBank/DDBJ databases">
        <title>Sequencing the genomes of 1000 actinobacteria strains.</title>
        <authorList>
            <person name="Klenk H.-P."/>
        </authorList>
    </citation>
    <scope>NUCLEOTIDE SEQUENCE [LARGE SCALE GENOMIC DNA]</scope>
    <source>
        <strain evidence="1 2">DSM 43748</strain>
    </source>
</reference>
<accession>A0ABR9KCU5</accession>
<evidence type="ECO:0000313" key="2">
    <source>
        <dbReference type="Proteomes" id="UP000661607"/>
    </source>
</evidence>
<gene>
    <name evidence="1" type="ORF">H4W81_002410</name>
</gene>
<proteinExistence type="predicted"/>
<comment type="caution">
    <text evidence="1">The sequence shown here is derived from an EMBL/GenBank/DDBJ whole genome shotgun (WGS) entry which is preliminary data.</text>
</comment>
<dbReference type="EMBL" id="JADBEF010000001">
    <property type="protein sequence ID" value="MBE1559631.1"/>
    <property type="molecule type" value="Genomic_DNA"/>
</dbReference>
<protein>
    <submittedName>
        <fullName evidence="1">Uncharacterized protein</fullName>
    </submittedName>
</protein>